<dbReference type="AlphaFoldDB" id="A0A9Q3CS27"/>
<comment type="caution">
    <text evidence="1">The sequence shown here is derived from an EMBL/GenBank/DDBJ whole genome shotgun (WGS) entry which is preliminary data.</text>
</comment>
<organism evidence="1 2">
    <name type="scientific">Austropuccinia psidii MF-1</name>
    <dbReference type="NCBI Taxonomy" id="1389203"/>
    <lineage>
        <taxon>Eukaryota</taxon>
        <taxon>Fungi</taxon>
        <taxon>Dikarya</taxon>
        <taxon>Basidiomycota</taxon>
        <taxon>Pucciniomycotina</taxon>
        <taxon>Pucciniomycetes</taxon>
        <taxon>Pucciniales</taxon>
        <taxon>Sphaerophragmiaceae</taxon>
        <taxon>Austropuccinia</taxon>
    </lineage>
</organism>
<keyword evidence="2" id="KW-1185">Reference proteome</keyword>
<dbReference type="PANTHER" id="PTHR11439">
    <property type="entry name" value="GAG-POL-RELATED RETROTRANSPOSON"/>
    <property type="match status" value="1"/>
</dbReference>
<name>A0A9Q3CS27_9BASI</name>
<proteinExistence type="predicted"/>
<protein>
    <recommendedName>
        <fullName evidence="3">Reverse transcriptase Ty1/copia-type domain-containing protein</fullName>
    </recommendedName>
</protein>
<dbReference type="EMBL" id="AVOT02009315">
    <property type="protein sequence ID" value="MBW0487858.1"/>
    <property type="molecule type" value="Genomic_DNA"/>
</dbReference>
<evidence type="ECO:0000313" key="2">
    <source>
        <dbReference type="Proteomes" id="UP000765509"/>
    </source>
</evidence>
<sequence>MLGLKIHIRKDGISLDQQHFNKALLEQYGINTCKTVITPLKHNQHLFTATTNEAISLKKLKTSYRNVIGSINYLSTATRPDLLFANRGLYYPIQTSKTVTAFRNTDWGNFRVTRRSTTGYLTCFHQFPVFWNTLKKPYVSISTEEAEYKSLCDLTSEFLWFKQWCEEERLLKLEKTILIYEDNQACIKTADGDCNLNKKRLKHVDIQLQCIKEAIQKYLVCLRYIPSAHMLADFLTK</sequence>
<gene>
    <name evidence="1" type="ORF">O181_027573</name>
</gene>
<accession>A0A9Q3CS27</accession>
<dbReference type="CDD" id="cd09272">
    <property type="entry name" value="RNase_HI_RT_Ty1"/>
    <property type="match status" value="1"/>
</dbReference>
<evidence type="ECO:0008006" key="3">
    <source>
        <dbReference type="Google" id="ProtNLM"/>
    </source>
</evidence>
<dbReference type="PANTHER" id="PTHR11439:SF483">
    <property type="entry name" value="PEPTIDE SYNTHASE GLIP-LIKE, PUTATIVE (AFU_ORTHOLOGUE AFUA_3G12920)-RELATED"/>
    <property type="match status" value="1"/>
</dbReference>
<reference evidence="1" key="1">
    <citation type="submission" date="2021-03" db="EMBL/GenBank/DDBJ databases">
        <title>Draft genome sequence of rust myrtle Austropuccinia psidii MF-1, a brazilian biotype.</title>
        <authorList>
            <person name="Quecine M.C."/>
            <person name="Pachon D.M.R."/>
            <person name="Bonatelli M.L."/>
            <person name="Correr F.H."/>
            <person name="Franceschini L.M."/>
            <person name="Leite T.F."/>
            <person name="Margarido G.R.A."/>
            <person name="Almeida C.A."/>
            <person name="Ferrarezi J.A."/>
            <person name="Labate C.A."/>
        </authorList>
    </citation>
    <scope>NUCLEOTIDE SEQUENCE</scope>
    <source>
        <strain evidence="1">MF-1</strain>
    </source>
</reference>
<evidence type="ECO:0000313" key="1">
    <source>
        <dbReference type="EMBL" id="MBW0487858.1"/>
    </source>
</evidence>
<dbReference type="Proteomes" id="UP000765509">
    <property type="component" value="Unassembled WGS sequence"/>
</dbReference>